<sequence length="122" mass="14017">MSQRDIRTLLQRRSEIDITVKGRSSGRAYTYPVWFVLEGDALYLLPVRGTETGWYKNLRQAPTLQVRAGQQALTTNVRLIEDQSRVAAITERFREKYGARQIQAYYPLINVAVEVPLPSSHH</sequence>
<evidence type="ECO:0000313" key="1">
    <source>
        <dbReference type="EMBL" id="RAQ98506.1"/>
    </source>
</evidence>
<name>A0A328VLB6_9CHLR</name>
<organism evidence="1 2">
    <name type="scientific">Thermogemmatispora tikiterensis</name>
    <dbReference type="NCBI Taxonomy" id="1825093"/>
    <lineage>
        <taxon>Bacteria</taxon>
        <taxon>Bacillati</taxon>
        <taxon>Chloroflexota</taxon>
        <taxon>Ktedonobacteria</taxon>
        <taxon>Thermogemmatisporales</taxon>
        <taxon>Thermogemmatisporaceae</taxon>
        <taxon>Thermogemmatispora</taxon>
    </lineage>
</organism>
<keyword evidence="2" id="KW-1185">Reference proteome</keyword>
<dbReference type="EMBL" id="MCIF01000002">
    <property type="protein sequence ID" value="RAQ98506.1"/>
    <property type="molecule type" value="Genomic_DNA"/>
</dbReference>
<accession>A0A328VLB6</accession>
<reference evidence="1 2" key="1">
    <citation type="submission" date="2016-08" db="EMBL/GenBank/DDBJ databases">
        <title>Analysis of Carbohydrate Active Enzymes in Thermogemmatispora T81 Reveals Carbohydrate Degradation Ability.</title>
        <authorList>
            <person name="Tomazini A."/>
            <person name="Lal S."/>
            <person name="Stott M."/>
            <person name="Henrissat B."/>
            <person name="Polikarpov I."/>
            <person name="Sparling R."/>
            <person name="Levin D.B."/>
        </authorList>
    </citation>
    <scope>NUCLEOTIDE SEQUENCE [LARGE SCALE GENOMIC DNA]</scope>
    <source>
        <strain evidence="1 2">T81</strain>
    </source>
</reference>
<dbReference type="AlphaFoldDB" id="A0A328VLB6"/>
<evidence type="ECO:0000313" key="2">
    <source>
        <dbReference type="Proteomes" id="UP000248706"/>
    </source>
</evidence>
<protein>
    <recommendedName>
        <fullName evidence="3">Pyridoxamine 5'-phosphate oxidase</fullName>
    </recommendedName>
</protein>
<dbReference type="Gene3D" id="2.30.110.10">
    <property type="entry name" value="Electron Transport, Fmn-binding Protein, Chain A"/>
    <property type="match status" value="1"/>
</dbReference>
<proteinExistence type="predicted"/>
<dbReference type="InterPro" id="IPR016888">
    <property type="entry name" value="UCP028498"/>
</dbReference>
<gene>
    <name evidence="1" type="ORF">A4R35_23390</name>
</gene>
<dbReference type="SUPFAM" id="SSF50475">
    <property type="entry name" value="FMN-binding split barrel"/>
    <property type="match status" value="1"/>
</dbReference>
<dbReference type="Proteomes" id="UP000248706">
    <property type="component" value="Unassembled WGS sequence"/>
</dbReference>
<dbReference type="InterPro" id="IPR012349">
    <property type="entry name" value="Split_barrel_FMN-bd"/>
</dbReference>
<evidence type="ECO:0008006" key="3">
    <source>
        <dbReference type="Google" id="ProtNLM"/>
    </source>
</evidence>
<comment type="caution">
    <text evidence="1">The sequence shown here is derived from an EMBL/GenBank/DDBJ whole genome shotgun (WGS) entry which is preliminary data.</text>
</comment>
<dbReference type="RefSeq" id="WP_112433846.1">
    <property type="nucleotide sequence ID" value="NZ_MCIF01000002.1"/>
</dbReference>
<dbReference type="Pfam" id="PF10012">
    <property type="entry name" value="DUF2255"/>
    <property type="match status" value="1"/>
</dbReference>
<dbReference type="OrthoDB" id="3378501at2"/>